<dbReference type="NCBIfam" id="TIGR01256">
    <property type="entry name" value="modA"/>
    <property type="match status" value="1"/>
</dbReference>
<gene>
    <name evidence="8" type="ORF">JCM19231_1644</name>
</gene>
<dbReference type="EMBL" id="BBRZ01000047">
    <property type="protein sequence ID" value="GAM57203.1"/>
    <property type="molecule type" value="Genomic_DNA"/>
</dbReference>
<organism evidence="8 9">
    <name type="scientific">Vibrio ishigakensis</name>
    <dbReference type="NCBI Taxonomy" id="1481914"/>
    <lineage>
        <taxon>Bacteria</taxon>
        <taxon>Pseudomonadati</taxon>
        <taxon>Pseudomonadota</taxon>
        <taxon>Gammaproteobacteria</taxon>
        <taxon>Vibrionales</taxon>
        <taxon>Vibrionaceae</taxon>
        <taxon>Vibrio</taxon>
    </lineage>
</organism>
<dbReference type="GO" id="GO:0015689">
    <property type="term" value="P:molybdate ion transport"/>
    <property type="evidence" value="ECO:0007669"/>
    <property type="project" value="InterPro"/>
</dbReference>
<evidence type="ECO:0000256" key="3">
    <source>
        <dbReference type="ARBA" id="ARBA00022723"/>
    </source>
</evidence>
<evidence type="ECO:0000256" key="5">
    <source>
        <dbReference type="ARBA" id="ARBA00062515"/>
    </source>
</evidence>
<dbReference type="GO" id="GO:0030288">
    <property type="term" value="C:outer membrane-bounded periplasmic space"/>
    <property type="evidence" value="ECO:0007669"/>
    <property type="project" value="TreeGrafter"/>
</dbReference>
<keyword evidence="3 6" id="KW-0479">Metal-binding</keyword>
<feature type="binding site" evidence="6">
    <location>
        <position position="55"/>
    </location>
    <ligand>
        <name>molybdate</name>
        <dbReference type="ChEBI" id="CHEBI:36264"/>
    </ligand>
</feature>
<dbReference type="SUPFAM" id="SSF53850">
    <property type="entry name" value="Periplasmic binding protein-like II"/>
    <property type="match status" value="1"/>
</dbReference>
<evidence type="ECO:0000256" key="6">
    <source>
        <dbReference type="PIRSR" id="PIRSR004846-1"/>
    </source>
</evidence>
<feature type="binding site" evidence="6">
    <location>
        <position position="29"/>
    </location>
    <ligand>
        <name>molybdate</name>
        <dbReference type="ChEBI" id="CHEBI:36264"/>
    </ligand>
</feature>
<accession>A0A0B8P1I8</accession>
<dbReference type="Gene3D" id="3.40.190.10">
    <property type="entry name" value="Periplasmic binding protein-like II"/>
    <property type="match status" value="2"/>
</dbReference>
<dbReference type="GO" id="GO:0046872">
    <property type="term" value="F:metal ion binding"/>
    <property type="evidence" value="ECO:0007669"/>
    <property type="project" value="UniProtKB-KW"/>
</dbReference>
<feature type="binding site" evidence="6">
    <location>
        <position position="183"/>
    </location>
    <ligand>
        <name>molybdate</name>
        <dbReference type="ChEBI" id="CHEBI:36264"/>
    </ligand>
</feature>
<keyword evidence="2 6" id="KW-0500">Molybdenum</keyword>
<dbReference type="AlphaFoldDB" id="A0A0B8P1I8"/>
<keyword evidence="9" id="KW-1185">Reference proteome</keyword>
<comment type="caution">
    <text evidence="8">The sequence shown here is derived from an EMBL/GenBank/DDBJ whole genome shotgun (WGS) entry which is preliminary data.</text>
</comment>
<protein>
    <submittedName>
        <fullName evidence="8">Periplasmic molybdenum-binding protein modA</fullName>
    </submittedName>
</protein>
<feature type="signal peptide" evidence="7">
    <location>
        <begin position="1"/>
        <end position="18"/>
    </location>
</feature>
<proteinExistence type="inferred from homology"/>
<dbReference type="RefSeq" id="WP_261836211.1">
    <property type="nucleotide sequence ID" value="NZ_AP024882.1"/>
</dbReference>
<comment type="similarity">
    <text evidence="1">Belongs to the bacterial solute-binding protein ModA family.</text>
</comment>
<evidence type="ECO:0000313" key="9">
    <source>
        <dbReference type="Proteomes" id="UP000031671"/>
    </source>
</evidence>
<dbReference type="Proteomes" id="UP000031671">
    <property type="component" value="Unassembled WGS sequence"/>
</dbReference>
<dbReference type="FunFam" id="3.40.190.10:FF:000035">
    <property type="entry name" value="Molybdate ABC transporter substrate-binding protein"/>
    <property type="match status" value="1"/>
</dbReference>
<feature type="chain" id="PRO_5002139634" evidence="7">
    <location>
        <begin position="19"/>
        <end position="245"/>
    </location>
</feature>
<keyword evidence="4 7" id="KW-0732">Signal</keyword>
<evidence type="ECO:0000256" key="1">
    <source>
        <dbReference type="ARBA" id="ARBA00009175"/>
    </source>
</evidence>
<evidence type="ECO:0000256" key="2">
    <source>
        <dbReference type="ARBA" id="ARBA00022505"/>
    </source>
</evidence>
<name>A0A0B8P1I8_9VIBR</name>
<reference evidence="8 9" key="2">
    <citation type="submission" date="2015-01" db="EMBL/GenBank/DDBJ databases">
        <authorList>
            <consortium name="NBRP consortium"/>
            <person name="Sawabe T."/>
            <person name="Meirelles P."/>
            <person name="Feng G."/>
            <person name="Sayaka M."/>
            <person name="Hattori M."/>
            <person name="Ohkuma M."/>
        </authorList>
    </citation>
    <scope>NUCLEOTIDE SEQUENCE [LARGE SCALE GENOMIC DNA]</scope>
    <source>
        <strain evidence="9">JCM 19231</strain>
    </source>
</reference>
<comment type="subunit">
    <text evidence="5">The complex is composed of two ATP-binding proteins (ModC), two transmembrane proteins (ModB) and a solute-binding protein (ModA).</text>
</comment>
<dbReference type="InterPro" id="IPR005950">
    <property type="entry name" value="ModA"/>
</dbReference>
<dbReference type="GO" id="GO:0030973">
    <property type="term" value="F:molybdate ion binding"/>
    <property type="evidence" value="ECO:0007669"/>
    <property type="project" value="TreeGrafter"/>
</dbReference>
<dbReference type="InterPro" id="IPR050682">
    <property type="entry name" value="ModA/WtpA"/>
</dbReference>
<dbReference type="PANTHER" id="PTHR30632:SF17">
    <property type="entry name" value="MOLYBDATE-BINDING PROTEIN MODA"/>
    <property type="match status" value="1"/>
</dbReference>
<dbReference type="GO" id="GO:1901359">
    <property type="term" value="F:tungstate binding"/>
    <property type="evidence" value="ECO:0007669"/>
    <property type="project" value="UniProtKB-ARBA"/>
</dbReference>
<dbReference type="Pfam" id="PF13531">
    <property type="entry name" value="SBP_bac_11"/>
    <property type="match status" value="1"/>
</dbReference>
<dbReference type="PANTHER" id="PTHR30632">
    <property type="entry name" value="MOLYBDATE-BINDING PERIPLASMIC PROTEIN"/>
    <property type="match status" value="1"/>
</dbReference>
<evidence type="ECO:0000256" key="4">
    <source>
        <dbReference type="ARBA" id="ARBA00022729"/>
    </source>
</evidence>
<evidence type="ECO:0000313" key="8">
    <source>
        <dbReference type="EMBL" id="GAM57203.1"/>
    </source>
</evidence>
<dbReference type="PIRSF" id="PIRSF004846">
    <property type="entry name" value="ModA"/>
    <property type="match status" value="1"/>
</dbReference>
<evidence type="ECO:0000256" key="7">
    <source>
        <dbReference type="SAM" id="SignalP"/>
    </source>
</evidence>
<sequence length="245" mass="26854">MSRFIVIFSVLCSAFASAKQVVYVYAASSMTEVVQQAQQHFKGGDIEVKGVFGSSASLARQVTHKAPADIYISANSLWMDYVEKNLELKQESQTLASNSLVLVSPTASDVKVTDIAKLETWQELIGKGRLAIGEPKTVPVGIYAKEALTKLNVYSELKYAPMKNTRATLAMVERGQVPAGIVYKTDAVQSDKVKVLTELPNDLHEPITYPIVQLSQDAEVIDVYNYFLSDEMHAKILALGFSSAN</sequence>
<reference evidence="8 9" key="1">
    <citation type="submission" date="2015-01" db="EMBL/GenBank/DDBJ databases">
        <title>Vibrio sp. C1 JCM 19231 whole genome shotgun sequence.</title>
        <authorList>
            <person name="Sawabe T."/>
            <person name="Meirelles P."/>
            <person name="Feng G."/>
            <person name="Sayaka M."/>
            <person name="Hattori M."/>
            <person name="Ohkuma M."/>
        </authorList>
    </citation>
    <scope>NUCLEOTIDE SEQUENCE [LARGE SCALE GENOMIC DNA]</scope>
    <source>
        <strain evidence="9">JCM 19231</strain>
    </source>
</reference>